<proteinExistence type="predicted"/>
<evidence type="ECO:0000313" key="1">
    <source>
        <dbReference type="EMBL" id="KJE91020.1"/>
    </source>
</evidence>
<dbReference type="Proteomes" id="UP000008743">
    <property type="component" value="Unassembled WGS sequence"/>
</dbReference>
<name>A0A0D2WKW0_CAPO3</name>
<organism evidence="1 2">
    <name type="scientific">Capsaspora owczarzaki (strain ATCC 30864)</name>
    <dbReference type="NCBI Taxonomy" id="595528"/>
    <lineage>
        <taxon>Eukaryota</taxon>
        <taxon>Filasterea</taxon>
        <taxon>Capsaspora</taxon>
    </lineage>
</organism>
<accession>A0A0D2WKW0</accession>
<keyword evidence="2" id="KW-1185">Reference proteome</keyword>
<dbReference type="InParanoid" id="A0A0D2WKW0"/>
<dbReference type="EMBL" id="KE346362">
    <property type="protein sequence ID" value="KJE91020.1"/>
    <property type="molecule type" value="Genomic_DNA"/>
</dbReference>
<dbReference type="AlphaFoldDB" id="A0A0D2WKW0"/>
<protein>
    <submittedName>
        <fullName evidence="1">Uncharacterized protein</fullName>
    </submittedName>
</protein>
<dbReference type="RefSeq" id="XP_004348974.1">
    <property type="nucleotide sequence ID" value="XM_004348924.2"/>
</dbReference>
<sequence>MKFSIVGAPGSESEHAVLQLNEALQRCMDPSPSQVAATLAYSVHLDDAGRRLGMLELGDRAGERTGSASVLSSDPAPHLRYQGKQEFDKVQLKYNSNANSALAAISDGTCDVAVVHIESVAKPALDTIDAIAAHTNLRILCTFCPTVSFVLARIPGGNPNSDSNLVVCSEQADESLKDWLSTVFLGPVMQDRVYTLDEVAPHAQALQNSSPRESYAINCVVSHRTAAVMGLSIICHVPTTISNAWVKSQFAMVTSNPGPETSHEAGRRQSLLRLTTQRLCPAGCETVSAYSFVLPNKSGALLRATQVFNLRNLTVGAVHSRSIRSANPNVKPDVGHTTWIECSRVPVQKHQAILDDLADVAKAVQWHGAFPASIKLPIPFFQDQCYMCRNVFQDIQLMSDSQPSLAPLVVSAASVEPNDSSNLPMNILDLPFEVMELILMHVAAPLRDYSLVHPHFRPSSAAACAVRVMVVAKVCKRWRHVLHRCSSLWRQLCLAREREMVSQRILTSSFVSYETSLQHWKPFRLTESCTAATSAAQLGEEPLSKWYLAFMHWSRTLQNWESGTHSIKYFPAPQLAEICQGPRIDAYVALADGRLVCIVRPQQHQYLSEQCALVVLTLCTRDQDDGHEMACEERPFWHVQRVPLSLNLPKVTRLFSDGLRVICANLDQAECFDFRNASTPRSIRTIEVASIASVAFLSETRVVVAGEEAVYSVALDSQAPPVLISDMAGVIVIGQPVVSTRSSLRRASSSQPVPLIAFQRQPGTTLAISDQTDCQWTFDPLNHYVVFKPLNANGEDHLPFALNVPFQRYFEDGEDSATGVVGSHALLYTRSPITAKQVHSQCDTWQLRLPGKDHIVVPYQGSQLLAIPRSPTLASSGAALVNFAPQD</sequence>
<evidence type="ECO:0000313" key="2">
    <source>
        <dbReference type="Proteomes" id="UP000008743"/>
    </source>
</evidence>
<dbReference type="Gene3D" id="1.20.1280.50">
    <property type="match status" value="1"/>
</dbReference>
<gene>
    <name evidence="1" type="ORF">CAOG_002224</name>
</gene>
<reference evidence="2" key="1">
    <citation type="submission" date="2011-02" db="EMBL/GenBank/DDBJ databases">
        <title>The Genome Sequence of Capsaspora owczarzaki ATCC 30864.</title>
        <authorList>
            <person name="Russ C."/>
            <person name="Cuomo C."/>
            <person name="Burger G."/>
            <person name="Gray M.W."/>
            <person name="Holland P.W.H."/>
            <person name="King N."/>
            <person name="Lang F.B.F."/>
            <person name="Roger A.J."/>
            <person name="Ruiz-Trillo I."/>
            <person name="Young S.K."/>
            <person name="Zeng Q."/>
            <person name="Gargeya S."/>
            <person name="Alvarado L."/>
            <person name="Berlin A."/>
            <person name="Chapman S.B."/>
            <person name="Chen Z."/>
            <person name="Freedman E."/>
            <person name="Gellesch M."/>
            <person name="Goldberg J."/>
            <person name="Griggs A."/>
            <person name="Gujja S."/>
            <person name="Heilman E."/>
            <person name="Heiman D."/>
            <person name="Howarth C."/>
            <person name="Mehta T."/>
            <person name="Neiman D."/>
            <person name="Pearson M."/>
            <person name="Roberts A."/>
            <person name="Saif S."/>
            <person name="Shea T."/>
            <person name="Shenoy N."/>
            <person name="Sisk P."/>
            <person name="Stolte C."/>
            <person name="Sykes S."/>
            <person name="White J."/>
            <person name="Yandava C."/>
            <person name="Haas B."/>
            <person name="Nusbaum C."/>
            <person name="Birren B."/>
        </authorList>
    </citation>
    <scope>NUCLEOTIDE SEQUENCE</scope>
    <source>
        <strain evidence="2">ATCC 30864</strain>
    </source>
</reference>